<dbReference type="HOGENOM" id="CLU_926601_0_0_0"/>
<sequence length="300" mass="34822">MFPLRCPTGKRYAVRVTPLRAFNTYYQEGYANYPHQHIKLQRGQLLTTESTLMKDFGWKKSRLRTFFDKLQNDHMINKESDNKKTIITICNYDKFQPAISVLRNAIQTADRLENDKHYNKNNNKLNNSKKADDDTIQEFLHAYNSNCGDSFGYVNPETISKRSMEAVSLAISTLDSKQTTPSAYFKTCLIDKHLTGQKHDGFRPTFMYLLKPETIESTLMINQLEMSLNEFDESFNNDPIATNIFENATDAINSQKSQLLRYIKDARERNISDQEILDFFANSSLSFTTTLIDFSELIYR</sequence>
<dbReference type="STRING" id="522772.Dacet_0641"/>
<dbReference type="OrthoDB" id="1821976at2"/>
<organism evidence="1 2">
    <name type="scientific">Denitrovibrio acetiphilus (strain DSM 12809 / NBRC 114555 / N2460)</name>
    <dbReference type="NCBI Taxonomy" id="522772"/>
    <lineage>
        <taxon>Bacteria</taxon>
        <taxon>Pseudomonadati</taxon>
        <taxon>Deferribacterota</taxon>
        <taxon>Deferribacteres</taxon>
        <taxon>Deferribacterales</taxon>
        <taxon>Geovibrionaceae</taxon>
        <taxon>Denitrovibrio</taxon>
    </lineage>
</organism>
<dbReference type="EMBL" id="CP001968">
    <property type="protein sequence ID" value="ADD67430.1"/>
    <property type="molecule type" value="Genomic_DNA"/>
</dbReference>
<dbReference type="InParanoid" id="D4H4N6"/>
<reference evidence="1 2" key="1">
    <citation type="journal article" date="2010" name="Stand. Genomic Sci.">
        <title>Complete genome sequence of Denitrovibrio acetiphilus type strain (N2460).</title>
        <authorList>
            <person name="Kiss H."/>
            <person name="Lang E."/>
            <person name="Lapidus A."/>
            <person name="Copeland A."/>
            <person name="Nolan M."/>
            <person name="Glavina Del Rio T."/>
            <person name="Chen F."/>
            <person name="Lucas S."/>
            <person name="Tice H."/>
            <person name="Cheng J.F."/>
            <person name="Han C."/>
            <person name="Goodwin L."/>
            <person name="Pitluck S."/>
            <person name="Liolios K."/>
            <person name="Pati A."/>
            <person name="Ivanova N."/>
            <person name="Mavromatis K."/>
            <person name="Chen A."/>
            <person name="Palaniappan K."/>
            <person name="Land M."/>
            <person name="Hauser L."/>
            <person name="Chang Y.J."/>
            <person name="Jeffries C.D."/>
            <person name="Detter J.C."/>
            <person name="Brettin T."/>
            <person name="Spring S."/>
            <person name="Rohde M."/>
            <person name="Goker M."/>
            <person name="Woyke T."/>
            <person name="Bristow J."/>
            <person name="Eisen J.A."/>
            <person name="Markowitz V."/>
            <person name="Hugenholtz P."/>
            <person name="Kyrpides N.C."/>
            <person name="Klenk H.P."/>
        </authorList>
    </citation>
    <scope>NUCLEOTIDE SEQUENCE [LARGE SCALE GENOMIC DNA]</scope>
    <source>
        <strain evidence="2">DSM 12809 / NBRC 114555 / N2460</strain>
    </source>
</reference>
<dbReference type="PaxDb" id="522772-Dacet_0641"/>
<protein>
    <submittedName>
        <fullName evidence="1">Uncharacterized protein</fullName>
    </submittedName>
</protein>
<evidence type="ECO:0000313" key="2">
    <source>
        <dbReference type="Proteomes" id="UP000002012"/>
    </source>
</evidence>
<dbReference type="KEGG" id="dap:Dacet_0641"/>
<dbReference type="AlphaFoldDB" id="D4H4N6"/>
<name>D4H4N6_DENA2</name>
<evidence type="ECO:0000313" key="1">
    <source>
        <dbReference type="EMBL" id="ADD67430.1"/>
    </source>
</evidence>
<gene>
    <name evidence="1" type="ordered locus">Dacet_0641</name>
</gene>
<proteinExistence type="predicted"/>
<accession>D4H4N6</accession>
<dbReference type="Proteomes" id="UP000002012">
    <property type="component" value="Chromosome"/>
</dbReference>
<dbReference type="RefSeq" id="WP_013009974.1">
    <property type="nucleotide sequence ID" value="NC_013943.1"/>
</dbReference>
<keyword evidence="2" id="KW-1185">Reference proteome</keyword>